<dbReference type="PANTHER" id="PTHR33121">
    <property type="entry name" value="CYCLIC DI-GMP PHOSPHODIESTERASE PDEF"/>
    <property type="match status" value="1"/>
</dbReference>
<keyword evidence="2" id="KW-0378">Hydrolase</keyword>
<dbReference type="Pfam" id="PF00563">
    <property type="entry name" value="EAL"/>
    <property type="match status" value="1"/>
</dbReference>
<comment type="caution">
    <text evidence="2">The sequence shown here is derived from an EMBL/GenBank/DDBJ whole genome shotgun (WGS) entry which is preliminary data.</text>
</comment>
<gene>
    <name evidence="2" type="primary">yahA_1</name>
    <name evidence="2" type="ORF">GALL_190560</name>
</gene>
<dbReference type="EC" id="3.1.4.-" evidence="2"/>
<dbReference type="InterPro" id="IPR001633">
    <property type="entry name" value="EAL_dom"/>
</dbReference>
<dbReference type="GO" id="GO:0071111">
    <property type="term" value="F:cyclic-guanylate-specific phosphodiesterase activity"/>
    <property type="evidence" value="ECO:0007669"/>
    <property type="project" value="InterPro"/>
</dbReference>
<organism evidence="2">
    <name type="scientific">mine drainage metagenome</name>
    <dbReference type="NCBI Taxonomy" id="410659"/>
    <lineage>
        <taxon>unclassified sequences</taxon>
        <taxon>metagenomes</taxon>
        <taxon>ecological metagenomes</taxon>
    </lineage>
</organism>
<protein>
    <submittedName>
        <fullName evidence="2">Cyclic di-GMP phosphodiesterase YahA</fullName>
        <ecNumber evidence="2">3.1.4.-</ecNumber>
    </submittedName>
</protein>
<dbReference type="InterPro" id="IPR035919">
    <property type="entry name" value="EAL_sf"/>
</dbReference>
<name>A0A1J5RTE6_9ZZZZ</name>
<evidence type="ECO:0000259" key="1">
    <source>
        <dbReference type="PROSITE" id="PS50883"/>
    </source>
</evidence>
<feature type="domain" description="EAL" evidence="1">
    <location>
        <begin position="1"/>
        <end position="47"/>
    </location>
</feature>
<evidence type="ECO:0000313" key="2">
    <source>
        <dbReference type="EMBL" id="OIQ98961.1"/>
    </source>
</evidence>
<dbReference type="EMBL" id="MLJW01000112">
    <property type="protein sequence ID" value="OIQ98961.1"/>
    <property type="molecule type" value="Genomic_DNA"/>
</dbReference>
<proteinExistence type="predicted"/>
<dbReference type="SUPFAM" id="SSF141868">
    <property type="entry name" value="EAL domain-like"/>
    <property type="match status" value="1"/>
</dbReference>
<dbReference type="PROSITE" id="PS50883">
    <property type="entry name" value="EAL"/>
    <property type="match status" value="1"/>
</dbReference>
<dbReference type="Gene3D" id="3.20.20.450">
    <property type="entry name" value="EAL domain"/>
    <property type="match status" value="1"/>
</dbReference>
<accession>A0A1J5RTE6</accession>
<reference evidence="2" key="1">
    <citation type="submission" date="2016-10" db="EMBL/GenBank/DDBJ databases">
        <title>Sequence of Gallionella enrichment culture.</title>
        <authorList>
            <person name="Poehlein A."/>
            <person name="Muehling M."/>
            <person name="Daniel R."/>
        </authorList>
    </citation>
    <scope>NUCLEOTIDE SEQUENCE</scope>
</reference>
<dbReference type="InterPro" id="IPR050706">
    <property type="entry name" value="Cyclic-di-GMP_PDE-like"/>
</dbReference>
<dbReference type="AlphaFoldDB" id="A0A1J5RTE6"/>
<dbReference type="PANTHER" id="PTHR33121:SF71">
    <property type="entry name" value="OXYGEN SENSOR PROTEIN DOSP"/>
    <property type="match status" value="1"/>
</dbReference>
<sequence length="49" mass="5396">MKVVAEGVETVEQRDLLVAAGCDFGQGYLFAKPMPADDFDRYLENSVTV</sequence>